<proteinExistence type="predicted"/>
<sequence>MITGTYWWSRYGDFPPGDFNQPHHGAVISCYRKRRGWTQQDLAIAAGVEWRTVREWEAIAMLNDTARRIFLAKLLRIPPALLGLDWRLLGYQDAHGTPTAQESLSELAAEDAYYHYEDILTLAWQARRQGTLVSYLYRLKRCLSRLELATRQAPSHDREAWQALLCRYYRLAAEIERDQGASDPHARQRVLDYYASALRLAEELEDPQLAGATWMSLTEAQLEYGNPAEAKRAAEGALQYSERVQPVLRGNIYLVSAAAHAPFAVEDETLRSQCRRWQEQATTLAYRRPPEDDGSFLKLNLAGVHHERAKTLLVFGEQQGDPLLLQQAREELALAWQALTPDLVLWQLYFSLTEARLHLAANELEASAHSAKEALGLARFMQSRQGKEQVQQLYERLQERDSNNPHVLHLGVELGLFS</sequence>
<name>A0A328VU17_9CHLR</name>
<reference evidence="1 2" key="1">
    <citation type="submission" date="2016-08" db="EMBL/GenBank/DDBJ databases">
        <title>Analysis of Carbohydrate Active Enzymes in Thermogemmatispora T81 Reveals Carbohydrate Degradation Ability.</title>
        <authorList>
            <person name="Tomazini A."/>
            <person name="Lal S."/>
            <person name="Stott M."/>
            <person name="Henrissat B."/>
            <person name="Polikarpov I."/>
            <person name="Sparling R."/>
            <person name="Levin D.B."/>
        </authorList>
    </citation>
    <scope>NUCLEOTIDE SEQUENCE [LARGE SCALE GENOMIC DNA]</scope>
    <source>
        <strain evidence="1 2">T81</strain>
    </source>
</reference>
<dbReference type="CDD" id="cd00093">
    <property type="entry name" value="HTH_XRE"/>
    <property type="match status" value="1"/>
</dbReference>
<dbReference type="OrthoDB" id="9812495at2"/>
<evidence type="ECO:0000313" key="1">
    <source>
        <dbReference type="EMBL" id="RAQ97605.1"/>
    </source>
</evidence>
<dbReference type="Proteomes" id="UP000248706">
    <property type="component" value="Unassembled WGS sequence"/>
</dbReference>
<keyword evidence="2" id="KW-1185">Reference proteome</keyword>
<dbReference type="AlphaFoldDB" id="A0A328VU17"/>
<dbReference type="EMBL" id="MCIF01000002">
    <property type="protein sequence ID" value="RAQ97605.1"/>
    <property type="molecule type" value="Genomic_DNA"/>
</dbReference>
<dbReference type="InterPro" id="IPR001387">
    <property type="entry name" value="Cro/C1-type_HTH"/>
</dbReference>
<accession>A0A328VU17</accession>
<gene>
    <name evidence="1" type="ORF">A4R35_18855</name>
</gene>
<dbReference type="Gene3D" id="1.10.260.40">
    <property type="entry name" value="lambda repressor-like DNA-binding domains"/>
    <property type="match status" value="1"/>
</dbReference>
<evidence type="ECO:0000313" key="2">
    <source>
        <dbReference type="Proteomes" id="UP000248706"/>
    </source>
</evidence>
<evidence type="ECO:0008006" key="3">
    <source>
        <dbReference type="Google" id="ProtNLM"/>
    </source>
</evidence>
<dbReference type="RefSeq" id="WP_112432119.1">
    <property type="nucleotide sequence ID" value="NZ_MCIF01000002.1"/>
</dbReference>
<dbReference type="GO" id="GO:0003677">
    <property type="term" value="F:DNA binding"/>
    <property type="evidence" value="ECO:0007669"/>
    <property type="project" value="InterPro"/>
</dbReference>
<dbReference type="SUPFAM" id="SSF47413">
    <property type="entry name" value="lambda repressor-like DNA-binding domains"/>
    <property type="match status" value="1"/>
</dbReference>
<dbReference type="InterPro" id="IPR010982">
    <property type="entry name" value="Lambda_DNA-bd_dom_sf"/>
</dbReference>
<protein>
    <recommendedName>
        <fullName evidence="3">HTH cro/C1-type domain-containing protein</fullName>
    </recommendedName>
</protein>
<comment type="caution">
    <text evidence="1">The sequence shown here is derived from an EMBL/GenBank/DDBJ whole genome shotgun (WGS) entry which is preliminary data.</text>
</comment>
<organism evidence="1 2">
    <name type="scientific">Thermogemmatispora tikiterensis</name>
    <dbReference type="NCBI Taxonomy" id="1825093"/>
    <lineage>
        <taxon>Bacteria</taxon>
        <taxon>Bacillati</taxon>
        <taxon>Chloroflexota</taxon>
        <taxon>Ktedonobacteria</taxon>
        <taxon>Thermogemmatisporales</taxon>
        <taxon>Thermogemmatisporaceae</taxon>
        <taxon>Thermogemmatispora</taxon>
    </lineage>
</organism>